<proteinExistence type="predicted"/>
<name>A0ABR7Z942_9PSED</name>
<dbReference type="InterPro" id="IPR010265">
    <property type="entry name" value="Phage_lambda_TipM"/>
</dbReference>
<gene>
    <name evidence="1" type="ORF">HAQ05_25680</name>
</gene>
<reference evidence="1 2" key="1">
    <citation type="journal article" date="2020" name="Insects">
        <title>Bacteria Belonging to Pseudomonas typographi sp. nov. from the Bark Beetle Ips typographus Have Genomic Potential to Aid in the Host Ecology.</title>
        <authorList>
            <person name="Peral-Aranega E."/>
            <person name="Saati-Santamaria Z."/>
            <person name="Kolarik M."/>
            <person name="Rivas R."/>
            <person name="Garcia-Fraile P."/>
        </authorList>
    </citation>
    <scope>NUCLEOTIDE SEQUENCE [LARGE SCALE GENOMIC DNA]</scope>
    <source>
        <strain evidence="1 2">CA3A</strain>
    </source>
</reference>
<evidence type="ECO:0000313" key="2">
    <source>
        <dbReference type="Proteomes" id="UP000805841"/>
    </source>
</evidence>
<comment type="caution">
    <text evidence="1">The sequence shown here is derived from an EMBL/GenBank/DDBJ whole genome shotgun (WGS) entry which is preliminary data.</text>
</comment>
<evidence type="ECO:0000313" key="1">
    <source>
        <dbReference type="EMBL" id="MBD1602074.1"/>
    </source>
</evidence>
<sequence>MADTFTWRPDKAAPGTFTQRIRSAQFGNGYTQRAADGINNETQSWDLTFTGEKARIAEIMTFLRTQQGYKAFIWSTPFDGPLYFTCSSFKPTDQGGGVWQMTATFEQTYQVS</sequence>
<keyword evidence="2" id="KW-1185">Reference proteome</keyword>
<dbReference type="EMBL" id="JAAOCA010000051">
    <property type="protein sequence ID" value="MBD1602074.1"/>
    <property type="molecule type" value="Genomic_DNA"/>
</dbReference>
<protein>
    <submittedName>
        <fullName evidence="1">Phage tail protein</fullName>
    </submittedName>
</protein>
<dbReference type="Pfam" id="PF05939">
    <property type="entry name" value="Phage_min_tail"/>
    <property type="match status" value="1"/>
</dbReference>
<dbReference type="Proteomes" id="UP000805841">
    <property type="component" value="Unassembled WGS sequence"/>
</dbReference>
<accession>A0ABR7Z942</accession>
<dbReference type="RefSeq" id="WP_190426487.1">
    <property type="nucleotide sequence ID" value="NZ_JAAOCA010000051.1"/>
</dbReference>
<organism evidence="1 2">
    <name type="scientific">Pseudomonas typographi</name>
    <dbReference type="NCBI Taxonomy" id="2715964"/>
    <lineage>
        <taxon>Bacteria</taxon>
        <taxon>Pseudomonadati</taxon>
        <taxon>Pseudomonadota</taxon>
        <taxon>Gammaproteobacteria</taxon>
        <taxon>Pseudomonadales</taxon>
        <taxon>Pseudomonadaceae</taxon>
        <taxon>Pseudomonas</taxon>
    </lineage>
</organism>